<protein>
    <submittedName>
        <fullName evidence="1">Uncharacterized protein</fullName>
    </submittedName>
</protein>
<dbReference type="AlphaFoldDB" id="A0A0E9SL66"/>
<organism evidence="1">
    <name type="scientific">Anguilla anguilla</name>
    <name type="common">European freshwater eel</name>
    <name type="synonym">Muraena anguilla</name>
    <dbReference type="NCBI Taxonomy" id="7936"/>
    <lineage>
        <taxon>Eukaryota</taxon>
        <taxon>Metazoa</taxon>
        <taxon>Chordata</taxon>
        <taxon>Craniata</taxon>
        <taxon>Vertebrata</taxon>
        <taxon>Euteleostomi</taxon>
        <taxon>Actinopterygii</taxon>
        <taxon>Neopterygii</taxon>
        <taxon>Teleostei</taxon>
        <taxon>Anguilliformes</taxon>
        <taxon>Anguillidae</taxon>
        <taxon>Anguilla</taxon>
    </lineage>
</organism>
<evidence type="ECO:0000313" key="1">
    <source>
        <dbReference type="EMBL" id="JAH41405.1"/>
    </source>
</evidence>
<name>A0A0E9SL66_ANGAN</name>
<accession>A0A0E9SL66</accession>
<dbReference type="EMBL" id="GBXM01067172">
    <property type="protein sequence ID" value="JAH41405.1"/>
    <property type="molecule type" value="Transcribed_RNA"/>
</dbReference>
<sequence>MQTPTPQDLQCPQEKIAQKTEVESARCTGDMHTCPPISLCTPTDCCHDEVAFTTHPSPMPSKTSVVLLANRINAPGNSSTTPFANSK</sequence>
<reference evidence="1" key="1">
    <citation type="submission" date="2014-11" db="EMBL/GenBank/DDBJ databases">
        <authorList>
            <person name="Amaro Gonzalez C."/>
        </authorList>
    </citation>
    <scope>NUCLEOTIDE SEQUENCE</scope>
</reference>
<reference evidence="1" key="2">
    <citation type="journal article" date="2015" name="Fish Shellfish Immunol.">
        <title>Early steps in the European eel (Anguilla anguilla)-Vibrio vulnificus interaction in the gills: Role of the RtxA13 toxin.</title>
        <authorList>
            <person name="Callol A."/>
            <person name="Pajuelo D."/>
            <person name="Ebbesson L."/>
            <person name="Teles M."/>
            <person name="MacKenzie S."/>
            <person name="Amaro C."/>
        </authorList>
    </citation>
    <scope>NUCLEOTIDE SEQUENCE</scope>
</reference>
<proteinExistence type="predicted"/>